<dbReference type="InterPro" id="IPR050832">
    <property type="entry name" value="Bact_Acetyltransf"/>
</dbReference>
<dbReference type="InterPro" id="IPR016181">
    <property type="entry name" value="Acyl_CoA_acyltransferase"/>
</dbReference>
<dbReference type="Gene3D" id="3.40.630.30">
    <property type="match status" value="1"/>
</dbReference>
<dbReference type="PANTHER" id="PTHR43877">
    <property type="entry name" value="AMINOALKYLPHOSPHONATE N-ACETYLTRANSFERASE-RELATED-RELATED"/>
    <property type="match status" value="1"/>
</dbReference>
<dbReference type="EMBL" id="HBGS01042206">
    <property type="protein sequence ID" value="CAD9452478.1"/>
    <property type="molecule type" value="Transcribed_RNA"/>
</dbReference>
<sequence length="156" mass="17290">MPSIGRMLGSLMGLPADDRTAEQEIERLTLVEDGHIIGCVDMSAAELALPTHQLPTEGLYVCALAVLPLARRCGVGRALMEFSESFAREQGDGEVRDLWLHVERAAKGTVLLYEELGYKSMPDSKREYVEFTKALNLNQENNGIPDNLLMRKSIIT</sequence>
<evidence type="ECO:0000256" key="1">
    <source>
        <dbReference type="ARBA" id="ARBA00022679"/>
    </source>
</evidence>
<evidence type="ECO:0000256" key="2">
    <source>
        <dbReference type="ARBA" id="ARBA00023315"/>
    </source>
</evidence>
<dbReference type="PROSITE" id="PS51186">
    <property type="entry name" value="GNAT"/>
    <property type="match status" value="1"/>
</dbReference>
<dbReference type="PANTHER" id="PTHR43877:SF2">
    <property type="entry name" value="AMINOALKYLPHOSPHONATE N-ACETYLTRANSFERASE-RELATED"/>
    <property type="match status" value="1"/>
</dbReference>
<gene>
    <name evidence="4" type="ORF">DSPE1174_LOCUS21742</name>
</gene>
<keyword evidence="2" id="KW-0012">Acyltransferase</keyword>
<evidence type="ECO:0000259" key="3">
    <source>
        <dbReference type="PROSITE" id="PS51186"/>
    </source>
</evidence>
<dbReference type="GO" id="GO:0016747">
    <property type="term" value="F:acyltransferase activity, transferring groups other than amino-acyl groups"/>
    <property type="evidence" value="ECO:0007669"/>
    <property type="project" value="InterPro"/>
</dbReference>
<accession>A0A7S2DHC1</accession>
<organism evidence="4">
    <name type="scientific">Octactis speculum</name>
    <dbReference type="NCBI Taxonomy" id="3111310"/>
    <lineage>
        <taxon>Eukaryota</taxon>
        <taxon>Sar</taxon>
        <taxon>Stramenopiles</taxon>
        <taxon>Ochrophyta</taxon>
        <taxon>Dictyochophyceae</taxon>
        <taxon>Dictyochales</taxon>
        <taxon>Dictyochaceae</taxon>
        <taxon>Octactis</taxon>
    </lineage>
</organism>
<reference evidence="4" key="1">
    <citation type="submission" date="2021-01" db="EMBL/GenBank/DDBJ databases">
        <authorList>
            <person name="Corre E."/>
            <person name="Pelletier E."/>
            <person name="Niang G."/>
            <person name="Scheremetjew M."/>
            <person name="Finn R."/>
            <person name="Kale V."/>
            <person name="Holt S."/>
            <person name="Cochrane G."/>
            <person name="Meng A."/>
            <person name="Brown T."/>
            <person name="Cohen L."/>
        </authorList>
    </citation>
    <scope>NUCLEOTIDE SEQUENCE</scope>
    <source>
        <strain evidence="4">CCMP1381</strain>
    </source>
</reference>
<dbReference type="SUPFAM" id="SSF55729">
    <property type="entry name" value="Acyl-CoA N-acyltransferases (Nat)"/>
    <property type="match status" value="1"/>
</dbReference>
<evidence type="ECO:0000313" key="4">
    <source>
        <dbReference type="EMBL" id="CAD9452478.1"/>
    </source>
</evidence>
<dbReference type="InterPro" id="IPR000182">
    <property type="entry name" value="GNAT_dom"/>
</dbReference>
<dbReference type="Pfam" id="PF00583">
    <property type="entry name" value="Acetyltransf_1"/>
    <property type="match status" value="1"/>
</dbReference>
<name>A0A7S2DHC1_9STRA</name>
<proteinExistence type="predicted"/>
<feature type="domain" description="N-acetyltransferase" evidence="3">
    <location>
        <begin position="1"/>
        <end position="136"/>
    </location>
</feature>
<dbReference type="AlphaFoldDB" id="A0A7S2DHC1"/>
<dbReference type="CDD" id="cd04301">
    <property type="entry name" value="NAT_SF"/>
    <property type="match status" value="1"/>
</dbReference>
<keyword evidence="1" id="KW-0808">Transferase</keyword>
<protein>
    <recommendedName>
        <fullName evidence="3">N-acetyltransferase domain-containing protein</fullName>
    </recommendedName>
</protein>